<dbReference type="AlphaFoldDB" id="A0A366HDU9"/>
<evidence type="ECO:0000256" key="6">
    <source>
        <dbReference type="ARBA" id="ARBA00032248"/>
    </source>
</evidence>
<dbReference type="CDD" id="cd07422">
    <property type="entry name" value="MPP_ApaH"/>
    <property type="match status" value="1"/>
</dbReference>
<name>A0A366HDU9_9BURK</name>
<feature type="domain" description="Calcineurin-like phosphoesterase" evidence="9">
    <location>
        <begin position="6"/>
        <end position="217"/>
    </location>
</feature>
<dbReference type="RefSeq" id="WP_113933020.1">
    <property type="nucleotide sequence ID" value="NZ_JACCEU010000005.1"/>
</dbReference>
<comment type="caution">
    <text evidence="10">The sequence shown here is derived from an EMBL/GenBank/DDBJ whole genome shotgun (WGS) entry which is preliminary data.</text>
</comment>
<dbReference type="PANTHER" id="PTHR40942:SF4">
    <property type="entry name" value="CYTOCHROME C5"/>
    <property type="match status" value="1"/>
</dbReference>
<dbReference type="EC" id="3.6.1.41" evidence="3"/>
<proteinExistence type="inferred from homology"/>
<organism evidence="10 11">
    <name type="scientific">Eoetvoesiella caeni</name>
    <dbReference type="NCBI Taxonomy" id="645616"/>
    <lineage>
        <taxon>Bacteria</taxon>
        <taxon>Pseudomonadati</taxon>
        <taxon>Pseudomonadota</taxon>
        <taxon>Betaproteobacteria</taxon>
        <taxon>Burkholderiales</taxon>
        <taxon>Alcaligenaceae</taxon>
        <taxon>Eoetvoesiella</taxon>
    </lineage>
</organism>
<evidence type="ECO:0000256" key="1">
    <source>
        <dbReference type="ARBA" id="ARBA00003413"/>
    </source>
</evidence>
<evidence type="ECO:0000259" key="9">
    <source>
        <dbReference type="Pfam" id="PF00149"/>
    </source>
</evidence>
<dbReference type="SUPFAM" id="SSF56300">
    <property type="entry name" value="Metallo-dependent phosphatases"/>
    <property type="match status" value="1"/>
</dbReference>
<gene>
    <name evidence="10" type="ORF">DFR37_104152</name>
</gene>
<dbReference type="InterPro" id="IPR004617">
    <property type="entry name" value="ApaH"/>
</dbReference>
<evidence type="ECO:0000256" key="5">
    <source>
        <dbReference type="ARBA" id="ARBA00031248"/>
    </source>
</evidence>
<accession>A0A366HDU9</accession>
<keyword evidence="4" id="KW-0378">Hydrolase</keyword>
<keyword evidence="11" id="KW-1185">Reference proteome</keyword>
<dbReference type="Gene3D" id="3.60.21.10">
    <property type="match status" value="1"/>
</dbReference>
<dbReference type="NCBIfam" id="NF001204">
    <property type="entry name" value="PRK00166.1"/>
    <property type="match status" value="1"/>
</dbReference>
<dbReference type="InterPro" id="IPR004843">
    <property type="entry name" value="Calcineurin-like_PHP"/>
</dbReference>
<dbReference type="Proteomes" id="UP000253628">
    <property type="component" value="Unassembled WGS sequence"/>
</dbReference>
<evidence type="ECO:0000313" key="10">
    <source>
        <dbReference type="EMBL" id="RBP40056.1"/>
    </source>
</evidence>
<evidence type="ECO:0000313" key="11">
    <source>
        <dbReference type="Proteomes" id="UP000253628"/>
    </source>
</evidence>
<dbReference type="GO" id="GO:0008803">
    <property type="term" value="F:bis(5'-nucleosyl)-tetraphosphatase (symmetrical) activity"/>
    <property type="evidence" value="ECO:0007669"/>
    <property type="project" value="UniProtKB-EC"/>
</dbReference>
<dbReference type="Pfam" id="PF00149">
    <property type="entry name" value="Metallophos"/>
    <property type="match status" value="1"/>
</dbReference>
<evidence type="ECO:0000256" key="2">
    <source>
        <dbReference type="ARBA" id="ARBA00005419"/>
    </source>
</evidence>
<dbReference type="EMBL" id="QNRQ01000004">
    <property type="protein sequence ID" value="RBP40056.1"/>
    <property type="molecule type" value="Genomic_DNA"/>
</dbReference>
<comment type="function">
    <text evidence="1">Hydrolyzes diadenosine 5',5'''-P1,P4-tetraphosphate to yield ADP.</text>
</comment>
<dbReference type="NCBIfam" id="TIGR00668">
    <property type="entry name" value="apaH"/>
    <property type="match status" value="1"/>
</dbReference>
<evidence type="ECO:0000256" key="7">
    <source>
        <dbReference type="ARBA" id="ARBA00033210"/>
    </source>
</evidence>
<comment type="similarity">
    <text evidence="2">Belongs to the Ap4A hydrolase family.</text>
</comment>
<protein>
    <recommendedName>
        <fullName evidence="3">bis(5'-nucleosyl)-tetraphosphatase (symmetrical)</fullName>
        <ecNumber evidence="3">3.6.1.41</ecNumber>
    </recommendedName>
    <alternativeName>
        <fullName evidence="6">Ap4A hydrolase</fullName>
    </alternativeName>
    <alternativeName>
        <fullName evidence="5">Diadenosine 5',5'''-P1,P4-tetraphosphate pyrophosphohydrolase</fullName>
    </alternativeName>
    <alternativeName>
        <fullName evidence="7">Diadenosine tetraphosphatase</fullName>
    </alternativeName>
</protein>
<dbReference type="InterPro" id="IPR029052">
    <property type="entry name" value="Metallo-depent_PP-like"/>
</dbReference>
<dbReference type="PANTHER" id="PTHR40942">
    <property type="match status" value="1"/>
</dbReference>
<evidence type="ECO:0000256" key="4">
    <source>
        <dbReference type="ARBA" id="ARBA00022801"/>
    </source>
</evidence>
<dbReference type="PIRSF" id="PIRSF000903">
    <property type="entry name" value="B5n-ttraPtase_sm"/>
    <property type="match status" value="1"/>
</dbReference>
<comment type="catalytic activity">
    <reaction evidence="8">
        <text>P(1),P(4)-bis(5'-adenosyl) tetraphosphate + H2O = 2 ADP + 2 H(+)</text>
        <dbReference type="Rhea" id="RHEA:24252"/>
        <dbReference type="ChEBI" id="CHEBI:15377"/>
        <dbReference type="ChEBI" id="CHEBI:15378"/>
        <dbReference type="ChEBI" id="CHEBI:58141"/>
        <dbReference type="ChEBI" id="CHEBI:456216"/>
        <dbReference type="EC" id="3.6.1.41"/>
    </reaction>
</comment>
<reference evidence="10 11" key="1">
    <citation type="submission" date="2018-06" db="EMBL/GenBank/DDBJ databases">
        <title>Genomic Encyclopedia of Type Strains, Phase IV (KMG-IV): sequencing the most valuable type-strain genomes for metagenomic binning, comparative biology and taxonomic classification.</title>
        <authorList>
            <person name="Goeker M."/>
        </authorList>
    </citation>
    <scope>NUCLEOTIDE SEQUENCE [LARGE SCALE GENOMIC DNA]</scope>
    <source>
        <strain evidence="10 11">DSM 25520</strain>
    </source>
</reference>
<evidence type="ECO:0000256" key="3">
    <source>
        <dbReference type="ARBA" id="ARBA00012506"/>
    </source>
</evidence>
<evidence type="ECO:0000256" key="8">
    <source>
        <dbReference type="ARBA" id="ARBA00049417"/>
    </source>
</evidence>
<dbReference type="OrthoDB" id="9807890at2"/>
<sequence length="280" mass="31336">MSSTANIWAIGDVQGCCQSLNDLLAQPEIAGDPQAHFWFAGDLVNRGPDSLATLNRVIALGERCTAILGNHDLHLLGVAAGIKKPGKSDTFTDILNAPNADELIDWLRYRPLAHYAQGHLMVHAGVLPKWDVDKTLSLAAEIETALRSPNWKANLKKMYGNDPAHWSDDFSRNKRFRVIINALTRMRMCNVHGHMDFTYKHAPVADERLMPWFDVPGRVILNDDVTIIFGHWSTLGLLVRPDAVCLDTGCIWGGQLTAMRLRDHKLVQVNCEQQQKPFEL</sequence>